<dbReference type="AlphaFoldDB" id="A0AAR2L8T6"/>
<evidence type="ECO:0000256" key="9">
    <source>
        <dbReference type="ARBA" id="ARBA00023170"/>
    </source>
</evidence>
<keyword evidence="5 14" id="KW-1133">Transmembrane helix</keyword>
<comment type="subunit">
    <text evidence="12">Interacts with IL8. Interacts with GNAI2.</text>
</comment>
<protein>
    <recommendedName>
        <fullName evidence="15">G-protein coupled receptors family 1 profile domain-containing protein</fullName>
    </recommendedName>
</protein>
<feature type="transmembrane region" description="Helical" evidence="14">
    <location>
        <begin position="300"/>
        <end position="326"/>
    </location>
</feature>
<dbReference type="GO" id="GO:0019722">
    <property type="term" value="P:calcium-mediated signaling"/>
    <property type="evidence" value="ECO:0007669"/>
    <property type="project" value="TreeGrafter"/>
</dbReference>
<dbReference type="Ensembl" id="ENSPNAT00000048815.1">
    <property type="protein sequence ID" value="ENSPNAP00000072960.1"/>
    <property type="gene ID" value="ENSPNAG00000032151.1"/>
</dbReference>
<keyword evidence="8" id="KW-1015">Disulfide bond</keyword>
<dbReference type="GO" id="GO:0019957">
    <property type="term" value="F:C-C chemokine binding"/>
    <property type="evidence" value="ECO:0007669"/>
    <property type="project" value="TreeGrafter"/>
</dbReference>
<dbReference type="GO" id="GO:0016494">
    <property type="term" value="F:C-X-C chemokine receptor activity"/>
    <property type="evidence" value="ECO:0007669"/>
    <property type="project" value="InterPro"/>
</dbReference>
<keyword evidence="4 13" id="KW-0812">Transmembrane</keyword>
<reference evidence="16" key="2">
    <citation type="submission" date="2025-08" db="UniProtKB">
        <authorList>
            <consortium name="Ensembl"/>
        </authorList>
    </citation>
    <scope>IDENTIFICATION</scope>
</reference>
<reference evidence="16 17" key="1">
    <citation type="submission" date="2020-10" db="EMBL/GenBank/DDBJ databases">
        <title>Pygocentrus nattereri (red-bellied piranha) genome, fPygNat1, primary haplotype.</title>
        <authorList>
            <person name="Myers G."/>
            <person name="Meyer A."/>
            <person name="Karagic N."/>
            <person name="Pippel M."/>
            <person name="Winkler S."/>
            <person name="Tracey A."/>
            <person name="Wood J."/>
            <person name="Formenti G."/>
            <person name="Howe K."/>
            <person name="Fedrigo O."/>
            <person name="Jarvis E.D."/>
        </authorList>
    </citation>
    <scope>NUCLEOTIDE SEQUENCE [LARGE SCALE GENOMIC DNA]</scope>
</reference>
<feature type="domain" description="G-protein coupled receptors family 1 profile" evidence="15">
    <location>
        <begin position="72"/>
        <end position="323"/>
    </location>
</feature>
<keyword evidence="11 13" id="KW-0807">Transducer</keyword>
<dbReference type="RefSeq" id="XP_017578370.1">
    <property type="nucleotide sequence ID" value="XM_017722881.1"/>
</dbReference>
<accession>A0AAR2L8T6</accession>
<keyword evidence="2" id="KW-1003">Cell membrane</keyword>
<feature type="transmembrane region" description="Helical" evidence="14">
    <location>
        <begin position="92"/>
        <end position="112"/>
    </location>
</feature>
<dbReference type="PROSITE" id="PS50262">
    <property type="entry name" value="G_PROTEIN_RECEP_F1_2"/>
    <property type="match status" value="1"/>
</dbReference>
<name>A0AAR2L8T6_PYGNA</name>
<dbReference type="GO" id="GO:0007204">
    <property type="term" value="P:positive regulation of cytosolic calcium ion concentration"/>
    <property type="evidence" value="ECO:0007669"/>
    <property type="project" value="TreeGrafter"/>
</dbReference>
<feature type="transmembrane region" description="Helical" evidence="14">
    <location>
        <begin position="171"/>
        <end position="190"/>
    </location>
</feature>
<dbReference type="GeneID" id="108442709"/>
<reference evidence="16" key="3">
    <citation type="submission" date="2025-09" db="UniProtKB">
        <authorList>
            <consortium name="Ensembl"/>
        </authorList>
    </citation>
    <scope>IDENTIFICATION</scope>
</reference>
<dbReference type="PRINTS" id="PR00427">
    <property type="entry name" value="INTRLEUKIN8R"/>
</dbReference>
<evidence type="ECO:0000256" key="5">
    <source>
        <dbReference type="ARBA" id="ARBA00022989"/>
    </source>
</evidence>
<dbReference type="GO" id="GO:0030593">
    <property type="term" value="P:neutrophil chemotaxis"/>
    <property type="evidence" value="ECO:0007669"/>
    <property type="project" value="TreeGrafter"/>
</dbReference>
<keyword evidence="17" id="KW-1185">Reference proteome</keyword>
<dbReference type="GO" id="GO:0006955">
    <property type="term" value="P:immune response"/>
    <property type="evidence" value="ECO:0007669"/>
    <property type="project" value="TreeGrafter"/>
</dbReference>
<dbReference type="Proteomes" id="UP001501920">
    <property type="component" value="Chromosome 6"/>
</dbReference>
<comment type="subcellular location">
    <subcellularLocation>
        <location evidence="1">Cell membrane</location>
        <topology evidence="1">Multi-pass membrane protein</topology>
    </subcellularLocation>
</comment>
<dbReference type="CDD" id="cd15178">
    <property type="entry name" value="7tmA_CXCR1_2"/>
    <property type="match status" value="1"/>
</dbReference>
<dbReference type="GO" id="GO:0009897">
    <property type="term" value="C:external side of plasma membrane"/>
    <property type="evidence" value="ECO:0007669"/>
    <property type="project" value="TreeGrafter"/>
</dbReference>
<proteinExistence type="inferred from homology"/>
<feature type="transmembrane region" description="Helical" evidence="14">
    <location>
        <begin position="226"/>
        <end position="248"/>
    </location>
</feature>
<keyword evidence="3" id="KW-0145">Chemotaxis</keyword>
<keyword evidence="6 13" id="KW-0297">G-protein coupled receptor</keyword>
<evidence type="ECO:0000256" key="12">
    <source>
        <dbReference type="ARBA" id="ARBA00034130"/>
    </source>
</evidence>
<evidence type="ECO:0000313" key="16">
    <source>
        <dbReference type="Ensembl" id="ENSPNAP00000072960.1"/>
    </source>
</evidence>
<dbReference type="PANTHER" id="PTHR10489:SF930">
    <property type="entry name" value="C-X-C CHEMOKINE RECEPTOR TYPE 1-LIKE"/>
    <property type="match status" value="1"/>
</dbReference>
<evidence type="ECO:0000256" key="3">
    <source>
        <dbReference type="ARBA" id="ARBA00022500"/>
    </source>
</evidence>
<keyword evidence="10" id="KW-0325">Glycoprotein</keyword>
<evidence type="ECO:0000256" key="14">
    <source>
        <dbReference type="SAM" id="Phobius"/>
    </source>
</evidence>
<evidence type="ECO:0000256" key="13">
    <source>
        <dbReference type="RuleBase" id="RU000688"/>
    </source>
</evidence>
<dbReference type="Pfam" id="PF00001">
    <property type="entry name" value="7tm_1"/>
    <property type="match status" value="1"/>
</dbReference>
<dbReference type="PRINTS" id="PR00237">
    <property type="entry name" value="GPCRRHODOPSN"/>
</dbReference>
<feature type="transmembrane region" description="Helical" evidence="14">
    <location>
        <begin position="137"/>
        <end position="159"/>
    </location>
</feature>
<evidence type="ECO:0000259" key="15">
    <source>
        <dbReference type="PROSITE" id="PS50262"/>
    </source>
</evidence>
<dbReference type="PROSITE" id="PS00237">
    <property type="entry name" value="G_PROTEIN_RECEP_F1_1"/>
    <property type="match status" value="1"/>
</dbReference>
<dbReference type="InterPro" id="IPR017452">
    <property type="entry name" value="GPCR_Rhodpsn_7TM"/>
</dbReference>
<keyword evidence="7 14" id="KW-0472">Membrane</keyword>
<evidence type="ECO:0000256" key="2">
    <source>
        <dbReference type="ARBA" id="ARBA00022475"/>
    </source>
</evidence>
<evidence type="ECO:0000256" key="7">
    <source>
        <dbReference type="ARBA" id="ARBA00023136"/>
    </source>
</evidence>
<evidence type="ECO:0000313" key="17">
    <source>
        <dbReference type="Proteomes" id="UP001501920"/>
    </source>
</evidence>
<dbReference type="PANTHER" id="PTHR10489">
    <property type="entry name" value="CELL ADHESION MOLECULE"/>
    <property type="match status" value="1"/>
</dbReference>
<evidence type="ECO:0000256" key="8">
    <source>
        <dbReference type="ARBA" id="ARBA00023157"/>
    </source>
</evidence>
<evidence type="ECO:0000256" key="6">
    <source>
        <dbReference type="ARBA" id="ARBA00023040"/>
    </source>
</evidence>
<keyword evidence="9 13" id="KW-0675">Receptor</keyword>
<dbReference type="GeneTree" id="ENSGT01050000244848"/>
<organism evidence="16 17">
    <name type="scientific">Pygocentrus nattereri</name>
    <name type="common">Red-bellied piranha</name>
    <dbReference type="NCBI Taxonomy" id="42514"/>
    <lineage>
        <taxon>Eukaryota</taxon>
        <taxon>Metazoa</taxon>
        <taxon>Chordata</taxon>
        <taxon>Craniata</taxon>
        <taxon>Vertebrata</taxon>
        <taxon>Euteleostomi</taxon>
        <taxon>Actinopterygii</taxon>
        <taxon>Neopterygii</taxon>
        <taxon>Teleostei</taxon>
        <taxon>Ostariophysi</taxon>
        <taxon>Characiformes</taxon>
        <taxon>Characoidei</taxon>
        <taxon>Pygocentrus</taxon>
    </lineage>
</organism>
<comment type="similarity">
    <text evidence="13">Belongs to the G-protein coupled receptor 1 family.</text>
</comment>
<dbReference type="InterPro" id="IPR000174">
    <property type="entry name" value="Chemokine_CXCR_1/2"/>
</dbReference>
<sequence length="367" mass="41773">MKGTMTDPNVSHQSVNFYEFYEVDLNYTYDFNVTEFHVDGKTIPCKPISISDVINITVCVFYAVVFLLAIPGNLIVGFVIGSNRQSISPSEVYLFHLMVADLLLALTLPFYATSVVHGWLFGNTMCKLVSLVKEASFYTSILFLVCISMDRYMVIVWAMEARKAQRRLCSWVVCLAVWFLGILLSLPALYNEAFTPKHSETELCAERFNTESSDEWRLATRIMRHLLGFFLPLAIMITCYSITIARLLRTRGFQRQKAMRIIVAVVVAFLLCWTPFHMATIVDTLMRAKLLENDCSKHNIVDLAMFATQSLGLLHCCVNPVLYAFVGEKFRKKFMQLLYKSGMLERSSVSRSTRSSSQSSEAMSNFL</sequence>
<dbReference type="Gene3D" id="1.20.1070.10">
    <property type="entry name" value="Rhodopsin 7-helix transmembrane proteins"/>
    <property type="match status" value="1"/>
</dbReference>
<dbReference type="InterPro" id="IPR050119">
    <property type="entry name" value="CCR1-9-like"/>
</dbReference>
<dbReference type="SUPFAM" id="SSF81321">
    <property type="entry name" value="Family A G protein-coupled receptor-like"/>
    <property type="match status" value="1"/>
</dbReference>
<evidence type="ECO:0000256" key="4">
    <source>
        <dbReference type="ARBA" id="ARBA00022692"/>
    </source>
</evidence>
<dbReference type="GO" id="GO:0016493">
    <property type="term" value="F:C-C chemokine receptor activity"/>
    <property type="evidence" value="ECO:0007669"/>
    <property type="project" value="TreeGrafter"/>
</dbReference>
<feature type="transmembrane region" description="Helical" evidence="14">
    <location>
        <begin position="53"/>
        <end position="80"/>
    </location>
</feature>
<feature type="transmembrane region" description="Helical" evidence="14">
    <location>
        <begin position="260"/>
        <end position="280"/>
    </location>
</feature>
<dbReference type="InterPro" id="IPR000276">
    <property type="entry name" value="GPCR_Rhodpsn"/>
</dbReference>
<evidence type="ECO:0000256" key="1">
    <source>
        <dbReference type="ARBA" id="ARBA00004651"/>
    </source>
</evidence>
<evidence type="ECO:0000256" key="11">
    <source>
        <dbReference type="ARBA" id="ARBA00023224"/>
    </source>
</evidence>
<evidence type="ECO:0000256" key="10">
    <source>
        <dbReference type="ARBA" id="ARBA00023180"/>
    </source>
</evidence>